<comment type="caution">
    <text evidence="7">The sequence shown here is derived from an EMBL/GenBank/DDBJ whole genome shotgun (WGS) entry which is preliminary data.</text>
</comment>
<evidence type="ECO:0000256" key="1">
    <source>
        <dbReference type="ARBA" id="ARBA00004123"/>
    </source>
</evidence>
<organism evidence="7 8">
    <name type="scientific">Papiliotrema laurentii</name>
    <name type="common">Cryptococcus laurentii</name>
    <dbReference type="NCBI Taxonomy" id="5418"/>
    <lineage>
        <taxon>Eukaryota</taxon>
        <taxon>Fungi</taxon>
        <taxon>Dikarya</taxon>
        <taxon>Basidiomycota</taxon>
        <taxon>Agaricomycotina</taxon>
        <taxon>Tremellomycetes</taxon>
        <taxon>Tremellales</taxon>
        <taxon>Rhynchogastremaceae</taxon>
        <taxon>Papiliotrema</taxon>
    </lineage>
</organism>
<dbReference type="PANTHER" id="PTHR10870">
    <property type="entry name" value="CELL CYCLE CHECKPOINT PROTEIN RAD1"/>
    <property type="match status" value="1"/>
</dbReference>
<dbReference type="GO" id="GO:0000077">
    <property type="term" value="P:DNA damage checkpoint signaling"/>
    <property type="evidence" value="ECO:0007669"/>
    <property type="project" value="InterPro"/>
</dbReference>
<evidence type="ECO:0000256" key="4">
    <source>
        <dbReference type="ARBA" id="ARBA00023204"/>
    </source>
</evidence>
<evidence type="ECO:0000256" key="5">
    <source>
        <dbReference type="ARBA" id="ARBA00023242"/>
    </source>
</evidence>
<accession>A0AAD9FS65</accession>
<dbReference type="AlphaFoldDB" id="A0AAD9FS65"/>
<evidence type="ECO:0000256" key="2">
    <source>
        <dbReference type="ARBA" id="ARBA00010991"/>
    </source>
</evidence>
<sequence>MSQSQPVLIAETTDVRPFARLLRGVGLKHNAVMTISEAGFEVTVEEIKTLCAIAWIPTNLFSSFTFNKPADEEPPACFEISLDGLLQCLNIFGNATTAGAGPPAMAVKRRHDDAKGPTTSCQLRVLEPEELMNQEFNQADCVLYLIMKSEWFRDALADLPPTSSRITLTATPRHQPAPPDVAQATASSNARRTHRADVGNFSIKAIGDFGSVELDYPNDKEVMDRFDCESVVSFSYHSSHFALLSRALAQSIKICLQVESTGFLCVQIMMPVGENVPLGHHSGILEFKMHALEEDDN</sequence>
<dbReference type="Pfam" id="PF02144">
    <property type="entry name" value="Rad1"/>
    <property type="match status" value="1"/>
</dbReference>
<protein>
    <submittedName>
        <fullName evidence="7">Rad1/Rec1/Rad17</fullName>
    </submittedName>
</protein>
<evidence type="ECO:0000256" key="3">
    <source>
        <dbReference type="ARBA" id="ARBA00022763"/>
    </source>
</evidence>
<dbReference type="PRINTS" id="PR01245">
    <property type="entry name" value="RAD1REC1"/>
</dbReference>
<gene>
    <name evidence="7" type="ORF">DB88DRAFT_510196</name>
</gene>
<comment type="subcellular location">
    <subcellularLocation>
        <location evidence="1">Nucleus</location>
    </subcellularLocation>
</comment>
<name>A0AAD9FS65_PAPLA</name>
<feature type="region of interest" description="Disordered" evidence="6">
    <location>
        <begin position="169"/>
        <end position="189"/>
    </location>
</feature>
<dbReference type="EMBL" id="JAODAN010000004">
    <property type="protein sequence ID" value="KAK1925153.1"/>
    <property type="molecule type" value="Genomic_DNA"/>
</dbReference>
<dbReference type="InterPro" id="IPR003021">
    <property type="entry name" value="Rad1_Rec1_Rad17"/>
</dbReference>
<dbReference type="Proteomes" id="UP001182556">
    <property type="component" value="Unassembled WGS sequence"/>
</dbReference>
<keyword evidence="8" id="KW-1185">Reference proteome</keyword>
<dbReference type="GO" id="GO:0006281">
    <property type="term" value="P:DNA repair"/>
    <property type="evidence" value="ECO:0007669"/>
    <property type="project" value="UniProtKB-KW"/>
</dbReference>
<comment type="similarity">
    <text evidence="2">Belongs to the rad1 family.</text>
</comment>
<keyword evidence="5" id="KW-0539">Nucleus</keyword>
<reference evidence="7" key="1">
    <citation type="submission" date="2023-02" db="EMBL/GenBank/DDBJ databases">
        <title>Identification and recombinant expression of a fungal hydrolase from Papiliotrema laurentii that hydrolyzes apple cutin and clears colloidal polyester polyurethane.</title>
        <authorList>
            <consortium name="DOE Joint Genome Institute"/>
            <person name="Roman V.A."/>
            <person name="Bojanowski C."/>
            <person name="Crable B.R."/>
            <person name="Wagner D.N."/>
            <person name="Hung C.S."/>
            <person name="Nadeau L.J."/>
            <person name="Schratz L."/>
            <person name="Haridas S."/>
            <person name="Pangilinan J."/>
            <person name="Lipzen A."/>
            <person name="Na H."/>
            <person name="Yan M."/>
            <person name="Ng V."/>
            <person name="Grigoriev I.V."/>
            <person name="Spatafora J.W."/>
            <person name="Barlow D."/>
            <person name="Biffinger J."/>
            <person name="Kelley-Loughnane N."/>
            <person name="Varaljay V.A."/>
            <person name="Crookes-Goodson W.J."/>
        </authorList>
    </citation>
    <scope>NUCLEOTIDE SEQUENCE</scope>
    <source>
        <strain evidence="7">5307AH</strain>
    </source>
</reference>
<proteinExistence type="inferred from homology"/>
<evidence type="ECO:0000313" key="7">
    <source>
        <dbReference type="EMBL" id="KAK1925153.1"/>
    </source>
</evidence>
<dbReference type="PANTHER" id="PTHR10870:SF0">
    <property type="entry name" value="CELL CYCLE CHECKPOINT PROTEIN RAD1"/>
    <property type="match status" value="1"/>
</dbReference>
<keyword evidence="3" id="KW-0227">DNA damage</keyword>
<dbReference type="GO" id="GO:0030896">
    <property type="term" value="C:checkpoint clamp complex"/>
    <property type="evidence" value="ECO:0007669"/>
    <property type="project" value="TreeGrafter"/>
</dbReference>
<evidence type="ECO:0000313" key="8">
    <source>
        <dbReference type="Proteomes" id="UP001182556"/>
    </source>
</evidence>
<dbReference type="InterPro" id="IPR003011">
    <property type="entry name" value="Cell_cycle_checkpoint_Rad1"/>
</dbReference>
<keyword evidence="4" id="KW-0234">DNA repair</keyword>
<dbReference type="Gene3D" id="3.70.10.10">
    <property type="match status" value="1"/>
</dbReference>
<evidence type="ECO:0000256" key="6">
    <source>
        <dbReference type="SAM" id="MobiDB-lite"/>
    </source>
</evidence>
<dbReference type="PRINTS" id="PR01246">
    <property type="entry name" value="RAD1REPAIR"/>
</dbReference>